<reference evidence="1" key="1">
    <citation type="submission" date="2020-04" db="EMBL/GenBank/DDBJ databases">
        <authorList>
            <person name="Alioto T."/>
            <person name="Alioto T."/>
            <person name="Gomez Garrido J."/>
        </authorList>
    </citation>
    <scope>NUCLEOTIDE SEQUENCE</scope>
    <source>
        <strain evidence="1">A484AB</strain>
    </source>
</reference>
<dbReference type="Proteomes" id="UP001152795">
    <property type="component" value="Unassembled WGS sequence"/>
</dbReference>
<dbReference type="AlphaFoldDB" id="A0A6S7FXJ8"/>
<protein>
    <submittedName>
        <fullName evidence="1">Uncharacterized protein</fullName>
    </submittedName>
</protein>
<proteinExistence type="predicted"/>
<evidence type="ECO:0000313" key="1">
    <source>
        <dbReference type="EMBL" id="CAB3984934.1"/>
    </source>
</evidence>
<organism evidence="1 2">
    <name type="scientific">Paramuricea clavata</name>
    <name type="common">Red gorgonian</name>
    <name type="synonym">Violescent sea-whip</name>
    <dbReference type="NCBI Taxonomy" id="317549"/>
    <lineage>
        <taxon>Eukaryota</taxon>
        <taxon>Metazoa</taxon>
        <taxon>Cnidaria</taxon>
        <taxon>Anthozoa</taxon>
        <taxon>Octocorallia</taxon>
        <taxon>Malacalcyonacea</taxon>
        <taxon>Plexauridae</taxon>
        <taxon>Paramuricea</taxon>
    </lineage>
</organism>
<keyword evidence="2" id="KW-1185">Reference proteome</keyword>
<comment type="caution">
    <text evidence="1">The sequence shown here is derived from an EMBL/GenBank/DDBJ whole genome shotgun (WGS) entry which is preliminary data.</text>
</comment>
<dbReference type="EMBL" id="CACRXK020000803">
    <property type="protein sequence ID" value="CAB3984934.1"/>
    <property type="molecule type" value="Genomic_DNA"/>
</dbReference>
<evidence type="ECO:0000313" key="2">
    <source>
        <dbReference type="Proteomes" id="UP001152795"/>
    </source>
</evidence>
<gene>
    <name evidence="1" type="ORF">PACLA_8A057767</name>
</gene>
<name>A0A6S7FXJ8_PARCT</name>
<sequence>MEAGGEILNMWNGVLVRVCDLQSFWWKAPGSRRARWSSRKDVVGDIVRNSSLLGCWSGNVWILAEECRERSWRERSKDRTKSWYWRSNTVNTKVGYCVNKDACAYVNEKVEMAKKISADDGVVDVCDGENPGKGSSKTEVDG</sequence>
<accession>A0A6S7FXJ8</accession>